<dbReference type="OrthoDB" id="566965at2759"/>
<dbReference type="PANTHER" id="PTHR35716:SF1">
    <property type="entry name" value="OS05G0574700 PROTEIN"/>
    <property type="match status" value="1"/>
</dbReference>
<dbReference type="Proteomes" id="UP000708148">
    <property type="component" value="Unassembled WGS sequence"/>
</dbReference>
<name>A0A8S1JGN4_9CHLO</name>
<gene>
    <name evidence="1" type="ORF">OSTQU699_LOCUS10722</name>
</gene>
<evidence type="ECO:0000313" key="2">
    <source>
        <dbReference type="Proteomes" id="UP000708148"/>
    </source>
</evidence>
<dbReference type="EMBL" id="CAJHUC010003106">
    <property type="protein sequence ID" value="CAD7705367.1"/>
    <property type="molecule type" value="Genomic_DNA"/>
</dbReference>
<reference evidence="1" key="1">
    <citation type="submission" date="2020-12" db="EMBL/GenBank/DDBJ databases">
        <authorList>
            <person name="Iha C."/>
        </authorList>
    </citation>
    <scope>NUCLEOTIDE SEQUENCE</scope>
</reference>
<accession>A0A8S1JGN4</accession>
<dbReference type="AlphaFoldDB" id="A0A8S1JGN4"/>
<organism evidence="1 2">
    <name type="scientific">Ostreobium quekettii</name>
    <dbReference type="NCBI Taxonomy" id="121088"/>
    <lineage>
        <taxon>Eukaryota</taxon>
        <taxon>Viridiplantae</taxon>
        <taxon>Chlorophyta</taxon>
        <taxon>core chlorophytes</taxon>
        <taxon>Ulvophyceae</taxon>
        <taxon>TCBD clade</taxon>
        <taxon>Bryopsidales</taxon>
        <taxon>Ostreobineae</taxon>
        <taxon>Ostreobiaceae</taxon>
        <taxon>Ostreobium</taxon>
    </lineage>
</organism>
<evidence type="ECO:0000313" key="1">
    <source>
        <dbReference type="EMBL" id="CAD7705367.1"/>
    </source>
</evidence>
<comment type="caution">
    <text evidence="1">The sequence shown here is derived from an EMBL/GenBank/DDBJ whole genome shotgun (WGS) entry which is preliminary data.</text>
</comment>
<protein>
    <submittedName>
        <fullName evidence="1">Uncharacterized protein</fullName>
    </submittedName>
</protein>
<proteinExistence type="predicted"/>
<sequence length="167" mass="18443">MCWWMCNGSLCRVLAGPPSWNPQNTPDPLIMPSPELSPEESVGAQLDALQKNDEPWSNHGVQTLYEFAEDAGGMERSGYFGFSKDLYHFDHFLGGFLNAYPELVNLASYSVSAVEEGADGTQKVTVRVEGADGQDVGDSFAFTLTKRKLGRKKGSWMTKSLLRETLN</sequence>
<keyword evidence="2" id="KW-1185">Reference proteome</keyword>
<dbReference type="PANTHER" id="PTHR35716">
    <property type="entry name" value="OS05G0574700 PROTEIN-RELATED"/>
    <property type="match status" value="1"/>
</dbReference>